<keyword evidence="3" id="KW-1185">Reference proteome</keyword>
<accession>A0A8J8NGH6</accession>
<evidence type="ECO:0000313" key="2">
    <source>
        <dbReference type="EMBL" id="TNV74171.1"/>
    </source>
</evidence>
<gene>
    <name evidence="2" type="ORF">FGO68_gene4167</name>
</gene>
<dbReference type="AlphaFoldDB" id="A0A8J8NGH6"/>
<dbReference type="OrthoDB" id="10266805at2759"/>
<reference evidence="2" key="1">
    <citation type="submission" date="2019-06" db="EMBL/GenBank/DDBJ databases">
        <authorList>
            <person name="Zheng W."/>
        </authorList>
    </citation>
    <scope>NUCLEOTIDE SEQUENCE</scope>
    <source>
        <strain evidence="2">QDHG01</strain>
    </source>
</reference>
<organism evidence="2 3">
    <name type="scientific">Halteria grandinella</name>
    <dbReference type="NCBI Taxonomy" id="5974"/>
    <lineage>
        <taxon>Eukaryota</taxon>
        <taxon>Sar</taxon>
        <taxon>Alveolata</taxon>
        <taxon>Ciliophora</taxon>
        <taxon>Intramacronucleata</taxon>
        <taxon>Spirotrichea</taxon>
        <taxon>Stichotrichia</taxon>
        <taxon>Sporadotrichida</taxon>
        <taxon>Halteriidae</taxon>
        <taxon>Halteria</taxon>
    </lineage>
</organism>
<dbReference type="PANTHER" id="PTHR33987">
    <property type="entry name" value="CALCINEURIN-LIKE METALLO-PHOSPHOESTERASE SUPERFAMILY PROTEIN"/>
    <property type="match status" value="1"/>
</dbReference>
<sequence>MWLWLGDMAYTDQRILRRRAPIFEQLMHISMIQRIPYAMSIIRWVCGYTMYVHKDDRRELLMKTVNNEYYSKQVREKMPVIGVWDDHDFGVNDGDSTSLIKNEQRSMYLDALEVPQTGDVRRDARKDEGLYFYQIVQKGGFKVLIVMFDVRFHKTDEDTLGEKQWLWFSQVLEANTDANVILLGSGTQYMMGNRLFNAEKWHNREVKRLLDTVDRYIHPRTPLVLLSGDVHHAQFLNLGCVYKERKVLEMTSSGITHTCERNLKGFCTIALKGNTPDKFQASEIVVEFNYGLIEIDLEHQSISLKILGLNQKVLLEHQIPIENPRMNPPGSKYCENRSFVRSQFWFEAIACHFTEAMIVKRNKFLIFGITGAIIGVSLIIEGIRNVRLYFRLVLGIIKRWWKK</sequence>
<evidence type="ECO:0008006" key="4">
    <source>
        <dbReference type="Google" id="ProtNLM"/>
    </source>
</evidence>
<keyword evidence="1" id="KW-0472">Membrane</keyword>
<evidence type="ECO:0000313" key="3">
    <source>
        <dbReference type="Proteomes" id="UP000785679"/>
    </source>
</evidence>
<keyword evidence="1" id="KW-1133">Transmembrane helix</keyword>
<dbReference type="InterPro" id="IPR029052">
    <property type="entry name" value="Metallo-depent_PP-like"/>
</dbReference>
<dbReference type="SUPFAM" id="SSF56300">
    <property type="entry name" value="Metallo-dependent phosphatases"/>
    <property type="match status" value="1"/>
</dbReference>
<dbReference type="Proteomes" id="UP000785679">
    <property type="component" value="Unassembled WGS sequence"/>
</dbReference>
<dbReference type="Gene3D" id="3.60.21.70">
    <property type="entry name" value="PhoD-like phosphatase"/>
    <property type="match status" value="1"/>
</dbReference>
<dbReference type="PANTHER" id="PTHR33987:SF1">
    <property type="entry name" value="CALCINEURIN-LIKE METALLO-PHOSPHOESTERASE SUPERFAMILY PROTEIN"/>
    <property type="match status" value="1"/>
</dbReference>
<proteinExistence type="predicted"/>
<keyword evidence="1" id="KW-0812">Transmembrane</keyword>
<dbReference type="EMBL" id="RRYP01017344">
    <property type="protein sequence ID" value="TNV74171.1"/>
    <property type="molecule type" value="Genomic_DNA"/>
</dbReference>
<name>A0A8J8NGH6_HALGN</name>
<feature type="transmembrane region" description="Helical" evidence="1">
    <location>
        <begin position="364"/>
        <end position="383"/>
    </location>
</feature>
<comment type="caution">
    <text evidence="2">The sequence shown here is derived from an EMBL/GenBank/DDBJ whole genome shotgun (WGS) entry which is preliminary data.</text>
</comment>
<dbReference type="InterPro" id="IPR038607">
    <property type="entry name" value="PhoD-like_sf"/>
</dbReference>
<protein>
    <recommendedName>
        <fullName evidence="4">PhoD-like phosphatase metallophosphatase domain-containing protein</fullName>
    </recommendedName>
</protein>
<evidence type="ECO:0000256" key="1">
    <source>
        <dbReference type="SAM" id="Phobius"/>
    </source>
</evidence>